<reference evidence="1" key="1">
    <citation type="submission" date="2021-09" db="EMBL/GenBank/DDBJ databases">
        <authorList>
            <consortium name="AG Swart"/>
            <person name="Singh M."/>
            <person name="Singh A."/>
            <person name="Seah K."/>
            <person name="Emmerich C."/>
        </authorList>
    </citation>
    <scope>NUCLEOTIDE SEQUENCE</scope>
    <source>
        <strain evidence="1">ATCC30299</strain>
    </source>
</reference>
<dbReference type="EMBL" id="CAJZBQ010000036">
    <property type="protein sequence ID" value="CAG9324249.1"/>
    <property type="molecule type" value="Genomic_DNA"/>
</dbReference>
<dbReference type="GO" id="GO:0003676">
    <property type="term" value="F:nucleic acid binding"/>
    <property type="evidence" value="ECO:0007669"/>
    <property type="project" value="InterPro"/>
</dbReference>
<dbReference type="Gene3D" id="3.30.420.10">
    <property type="entry name" value="Ribonuclease H-like superfamily/Ribonuclease H"/>
    <property type="match status" value="1"/>
</dbReference>
<gene>
    <name evidence="1" type="ORF">BSTOLATCC_MIC36044</name>
</gene>
<dbReference type="Proteomes" id="UP001162131">
    <property type="component" value="Unassembled WGS sequence"/>
</dbReference>
<proteinExistence type="predicted"/>
<evidence type="ECO:0000313" key="1">
    <source>
        <dbReference type="EMBL" id="CAG9324249.1"/>
    </source>
</evidence>
<dbReference type="InterPro" id="IPR036397">
    <property type="entry name" value="RNaseH_sf"/>
</dbReference>
<name>A0AAU9J7T0_9CILI</name>
<dbReference type="SUPFAM" id="SSF53098">
    <property type="entry name" value="Ribonuclease H-like"/>
    <property type="match status" value="1"/>
</dbReference>
<dbReference type="AlphaFoldDB" id="A0AAU9J7T0"/>
<accession>A0AAU9J7T0</accession>
<sequence>MSLERVQVDLWKIPKQIVESLVVPTESKYLISFIDQFSKYIKLYKIANKKAVTTAQQLEKYITTCKKPRKSFKQIMEQSLRVNLKTW</sequence>
<evidence type="ECO:0000313" key="2">
    <source>
        <dbReference type="Proteomes" id="UP001162131"/>
    </source>
</evidence>
<keyword evidence="2" id="KW-1185">Reference proteome</keyword>
<dbReference type="InterPro" id="IPR012337">
    <property type="entry name" value="RNaseH-like_sf"/>
</dbReference>
<evidence type="ECO:0008006" key="3">
    <source>
        <dbReference type="Google" id="ProtNLM"/>
    </source>
</evidence>
<protein>
    <recommendedName>
        <fullName evidence="3">Integrase catalytic domain-containing protein</fullName>
    </recommendedName>
</protein>
<comment type="caution">
    <text evidence="1">The sequence shown here is derived from an EMBL/GenBank/DDBJ whole genome shotgun (WGS) entry which is preliminary data.</text>
</comment>
<organism evidence="1 2">
    <name type="scientific">Blepharisma stoltei</name>
    <dbReference type="NCBI Taxonomy" id="1481888"/>
    <lineage>
        <taxon>Eukaryota</taxon>
        <taxon>Sar</taxon>
        <taxon>Alveolata</taxon>
        <taxon>Ciliophora</taxon>
        <taxon>Postciliodesmatophora</taxon>
        <taxon>Heterotrichea</taxon>
        <taxon>Heterotrichida</taxon>
        <taxon>Blepharismidae</taxon>
        <taxon>Blepharisma</taxon>
    </lineage>
</organism>